<proteinExistence type="predicted"/>
<feature type="compositionally biased region" description="Polar residues" evidence="1">
    <location>
        <begin position="1"/>
        <end position="10"/>
    </location>
</feature>
<sequence>MIDLTGSPSPSLEARLRPRASTSDRPMRSLARQAEIAAASRVAESHLAETRLGEPTSMELVSGIDSAPQEKHQTHQCSETALTTPCNRRDISSNLRVRAPARLPGKAFKTPPLLGESTRREDNPGPHGRGDDQNQPTNQTDRQTETETTSQDRESGERASQNRRTQVERANSTSTLQAESGTGTGMSDGAVEQYRGLPQGREEDGGGLPGTLTPPPPCMFIAWRELAVHLYTGRMEKERIVDSSRKTDSSYELREANDQLWAKFKLCTRVSRHTVISFTVL</sequence>
<dbReference type="HOGENOM" id="CLU_990716_0_0_1"/>
<evidence type="ECO:0000313" key="2">
    <source>
        <dbReference type="EMBL" id="EKD12742.1"/>
    </source>
</evidence>
<feature type="compositionally biased region" description="Basic and acidic residues" evidence="1">
    <location>
        <begin position="43"/>
        <end position="52"/>
    </location>
</feature>
<protein>
    <submittedName>
        <fullName evidence="2">Uncharacterized protein</fullName>
    </submittedName>
</protein>
<dbReference type="AlphaFoldDB" id="K1WKI1"/>
<dbReference type="Proteomes" id="UP000006753">
    <property type="component" value="Unassembled WGS sequence"/>
</dbReference>
<gene>
    <name evidence="2" type="ORF">MBM_08971</name>
</gene>
<reference evidence="2 3" key="1">
    <citation type="journal article" date="2012" name="BMC Genomics">
        <title>Sequencing the genome of Marssonina brunnea reveals fungus-poplar co-evolution.</title>
        <authorList>
            <person name="Zhu S."/>
            <person name="Cao Y.-Z."/>
            <person name="Jiang C."/>
            <person name="Tan B.-Y."/>
            <person name="Wang Z."/>
            <person name="Feng S."/>
            <person name="Zhang L."/>
            <person name="Su X.-H."/>
            <person name="Brejova B."/>
            <person name="Vinar T."/>
            <person name="Xu M."/>
            <person name="Wang M.-X."/>
            <person name="Zhang S.-G."/>
            <person name="Huang M.-R."/>
            <person name="Wu R."/>
            <person name="Zhou Y."/>
        </authorList>
    </citation>
    <scope>NUCLEOTIDE SEQUENCE [LARGE SCALE GENOMIC DNA]</scope>
    <source>
        <strain evidence="2 3">MB_m1</strain>
    </source>
</reference>
<dbReference type="InParanoid" id="K1WKI1"/>
<keyword evidence="3" id="KW-1185">Reference proteome</keyword>
<feature type="region of interest" description="Disordered" evidence="1">
    <location>
        <begin position="94"/>
        <end position="191"/>
    </location>
</feature>
<name>K1WKI1_MARBU</name>
<dbReference type="EMBL" id="JH921454">
    <property type="protein sequence ID" value="EKD12742.1"/>
    <property type="molecule type" value="Genomic_DNA"/>
</dbReference>
<evidence type="ECO:0000313" key="3">
    <source>
        <dbReference type="Proteomes" id="UP000006753"/>
    </source>
</evidence>
<accession>K1WKI1</accession>
<dbReference type="KEGG" id="mbe:MBM_08971"/>
<organism evidence="2 3">
    <name type="scientific">Marssonina brunnea f. sp. multigermtubi (strain MB_m1)</name>
    <name type="common">Marssonina leaf spot fungus</name>
    <dbReference type="NCBI Taxonomy" id="1072389"/>
    <lineage>
        <taxon>Eukaryota</taxon>
        <taxon>Fungi</taxon>
        <taxon>Dikarya</taxon>
        <taxon>Ascomycota</taxon>
        <taxon>Pezizomycotina</taxon>
        <taxon>Leotiomycetes</taxon>
        <taxon>Helotiales</taxon>
        <taxon>Drepanopezizaceae</taxon>
        <taxon>Drepanopeziza</taxon>
    </lineage>
</organism>
<feature type="compositionally biased region" description="Basic and acidic residues" evidence="1">
    <location>
        <begin position="117"/>
        <end position="132"/>
    </location>
</feature>
<evidence type="ECO:0000256" key="1">
    <source>
        <dbReference type="SAM" id="MobiDB-lite"/>
    </source>
</evidence>
<feature type="region of interest" description="Disordered" evidence="1">
    <location>
        <begin position="1"/>
        <end position="52"/>
    </location>
</feature>
<feature type="compositionally biased region" description="Basic and acidic residues" evidence="1">
    <location>
        <begin position="142"/>
        <end position="157"/>
    </location>
</feature>
<feature type="compositionally biased region" description="Polar residues" evidence="1">
    <location>
        <begin position="158"/>
        <end position="181"/>
    </location>
</feature>